<comment type="caution">
    <text evidence="1">The sequence shown here is derived from an EMBL/GenBank/DDBJ whole genome shotgun (WGS) entry which is preliminary data.</text>
</comment>
<sequence length="94" mass="10223">MSGTIQIDYLTIYGISKDQIDIVPDNPSVLSAPQSGRVDAIEMTGPSLQAVLDTAKDKSIERVKNFEQPVIDGKSVRGYGASVFRQNLIILKSL</sequence>
<dbReference type="Proteomes" id="UP001523262">
    <property type="component" value="Unassembled WGS sequence"/>
</dbReference>
<accession>A0ABT0WHH8</accession>
<evidence type="ECO:0000313" key="2">
    <source>
        <dbReference type="Proteomes" id="UP001523262"/>
    </source>
</evidence>
<gene>
    <name evidence="1" type="ORF">NDK43_30190</name>
</gene>
<protein>
    <submittedName>
        <fullName evidence="1">Uncharacterized protein</fullName>
    </submittedName>
</protein>
<keyword evidence="2" id="KW-1185">Reference proteome</keyword>
<name>A0ABT0WHH8_9BACI</name>
<dbReference type="Gene3D" id="3.40.190.10">
    <property type="entry name" value="Periplasmic binding protein-like II"/>
    <property type="match status" value="1"/>
</dbReference>
<proteinExistence type="predicted"/>
<evidence type="ECO:0000313" key="1">
    <source>
        <dbReference type="EMBL" id="MCM2535766.1"/>
    </source>
</evidence>
<dbReference type="EMBL" id="JAMQCR010000003">
    <property type="protein sequence ID" value="MCM2535766.1"/>
    <property type="molecule type" value="Genomic_DNA"/>
</dbReference>
<organism evidence="1 2">
    <name type="scientific">Neobacillus pocheonensis</name>
    <dbReference type="NCBI Taxonomy" id="363869"/>
    <lineage>
        <taxon>Bacteria</taxon>
        <taxon>Bacillati</taxon>
        <taxon>Bacillota</taxon>
        <taxon>Bacilli</taxon>
        <taxon>Bacillales</taxon>
        <taxon>Bacillaceae</taxon>
        <taxon>Neobacillus</taxon>
    </lineage>
</organism>
<reference evidence="1 2" key="1">
    <citation type="submission" date="2022-06" db="EMBL/GenBank/DDBJ databases">
        <authorList>
            <person name="Jeon C.O."/>
        </authorList>
    </citation>
    <scope>NUCLEOTIDE SEQUENCE [LARGE SCALE GENOMIC DNA]</scope>
    <source>
        <strain evidence="1 2">KCTC 13943</strain>
    </source>
</reference>